<evidence type="ECO:0000256" key="3">
    <source>
        <dbReference type="ARBA" id="ARBA00022704"/>
    </source>
</evidence>
<dbReference type="Pfam" id="PF10467">
    <property type="entry name" value="Inhibitor_I48"/>
    <property type="match status" value="1"/>
</dbReference>
<comment type="subunit">
    <text evidence="1">Homodimer.</text>
</comment>
<dbReference type="EMBL" id="CYGV01001581">
    <property type="protein sequence ID" value="CUA75632.1"/>
    <property type="molecule type" value="Genomic_DNA"/>
</dbReference>
<name>A0A0K6GAH7_9AGAM</name>
<comment type="function">
    <text evidence="4">Binds and inhibits cysteine proteinases. Inhibits most strongly papain and cathepsin L, more weakly bromelain and cathepsin B while it is completely ineffective against cathepsin H.</text>
</comment>
<keyword evidence="2" id="KW-0646">Protease inhibitor</keyword>
<organism evidence="6 7">
    <name type="scientific">Rhizoctonia solani</name>
    <dbReference type="NCBI Taxonomy" id="456999"/>
    <lineage>
        <taxon>Eukaryota</taxon>
        <taxon>Fungi</taxon>
        <taxon>Dikarya</taxon>
        <taxon>Basidiomycota</taxon>
        <taxon>Agaricomycotina</taxon>
        <taxon>Agaricomycetes</taxon>
        <taxon>Cantharellales</taxon>
        <taxon>Ceratobasidiaceae</taxon>
        <taxon>Rhizoctonia</taxon>
    </lineage>
</organism>
<accession>A0A0K6GAH7</accession>
<protein>
    <recommendedName>
        <fullName evidence="8">Ricin B lectin domain-containing protein</fullName>
    </recommendedName>
</protein>
<gene>
    <name evidence="6" type="ORF">RSOLAG22IIIB_11877</name>
</gene>
<keyword evidence="3" id="KW-0789">Thiol protease inhibitor</keyword>
<evidence type="ECO:0000313" key="7">
    <source>
        <dbReference type="Proteomes" id="UP000044841"/>
    </source>
</evidence>
<dbReference type="GO" id="GO:0004869">
    <property type="term" value="F:cysteine-type endopeptidase inhibitor activity"/>
    <property type="evidence" value="ECO:0007669"/>
    <property type="project" value="UniProtKB-KW"/>
</dbReference>
<dbReference type="Gene3D" id="2.80.10.50">
    <property type="match status" value="1"/>
</dbReference>
<comment type="similarity">
    <text evidence="5">Belongs to the protease inhibitor I48 family.</text>
</comment>
<keyword evidence="7" id="KW-1185">Reference proteome</keyword>
<dbReference type="InterPro" id="IPR019508">
    <property type="entry name" value="Prot_inh_I48_clitocypin"/>
</dbReference>
<proteinExistence type="inferred from homology"/>
<evidence type="ECO:0000256" key="1">
    <source>
        <dbReference type="ARBA" id="ARBA00011738"/>
    </source>
</evidence>
<evidence type="ECO:0000256" key="4">
    <source>
        <dbReference type="ARBA" id="ARBA00024855"/>
    </source>
</evidence>
<dbReference type="AlphaFoldDB" id="A0A0K6GAH7"/>
<reference evidence="6 7" key="1">
    <citation type="submission" date="2015-07" db="EMBL/GenBank/DDBJ databases">
        <authorList>
            <person name="Noorani M."/>
        </authorList>
    </citation>
    <scope>NUCLEOTIDE SEQUENCE [LARGE SCALE GENOMIC DNA]</scope>
    <source>
        <strain evidence="6">BBA 69670</strain>
    </source>
</reference>
<evidence type="ECO:0000313" key="6">
    <source>
        <dbReference type="EMBL" id="CUA75632.1"/>
    </source>
</evidence>
<evidence type="ECO:0000256" key="2">
    <source>
        <dbReference type="ARBA" id="ARBA00022690"/>
    </source>
</evidence>
<evidence type="ECO:0000256" key="5">
    <source>
        <dbReference type="ARBA" id="ARBA00025775"/>
    </source>
</evidence>
<evidence type="ECO:0008006" key="8">
    <source>
        <dbReference type="Google" id="ProtNLM"/>
    </source>
</evidence>
<sequence>MAPLRSGPYTLRILQSNDSKLLVGGEYATARGPQDVVYLAREGIRGQVWDVTVEGEDERGYLISLRARGINDDSLTYLHNKINEPGAPLILSEEKLFEARRENDIEGIGIFSLVPTDIKLVGATWYVGRNDREEVALQPIPVIPDAPPHPVWAFIPADRY</sequence>
<dbReference type="Proteomes" id="UP000044841">
    <property type="component" value="Unassembled WGS sequence"/>
</dbReference>